<comment type="cofactor">
    <cofactor evidence="1">
        <name>pyridoxal 5'-phosphate</name>
        <dbReference type="ChEBI" id="CHEBI:597326"/>
    </cofactor>
</comment>
<dbReference type="InterPro" id="IPR015424">
    <property type="entry name" value="PyrdxlP-dep_Trfase"/>
</dbReference>
<dbReference type="SUPFAM" id="SSF53383">
    <property type="entry name" value="PLP-dependent transferases"/>
    <property type="match status" value="1"/>
</dbReference>
<dbReference type="Gene3D" id="3.90.1150.10">
    <property type="entry name" value="Aspartate Aminotransferase, domain 1"/>
    <property type="match status" value="1"/>
</dbReference>
<keyword evidence="5" id="KW-1185">Reference proteome</keyword>
<dbReference type="InterPro" id="IPR005814">
    <property type="entry name" value="Aminotrans_3"/>
</dbReference>
<gene>
    <name evidence="4" type="ORF">ACFSMZ_12100</name>
</gene>
<keyword evidence="4" id="KW-0032">Aminotransferase</keyword>
<evidence type="ECO:0000313" key="4">
    <source>
        <dbReference type="EMBL" id="MFD2260501.1"/>
    </source>
</evidence>
<evidence type="ECO:0000256" key="3">
    <source>
        <dbReference type="RuleBase" id="RU003560"/>
    </source>
</evidence>
<dbReference type="PANTHER" id="PTHR43713:SF3">
    <property type="entry name" value="GLUTAMATE-1-SEMIALDEHYDE 2,1-AMINOMUTASE 1, CHLOROPLASTIC-RELATED"/>
    <property type="match status" value="1"/>
</dbReference>
<reference evidence="5" key="1">
    <citation type="journal article" date="2019" name="Int. J. Syst. Evol. Microbiol.">
        <title>The Global Catalogue of Microorganisms (GCM) 10K type strain sequencing project: providing services to taxonomists for standard genome sequencing and annotation.</title>
        <authorList>
            <consortium name="The Broad Institute Genomics Platform"/>
            <consortium name="The Broad Institute Genome Sequencing Center for Infectious Disease"/>
            <person name="Wu L."/>
            <person name="Ma J."/>
        </authorList>
    </citation>
    <scope>NUCLEOTIDE SEQUENCE [LARGE SCALE GENOMIC DNA]</scope>
    <source>
        <strain evidence="5">KCTC 23707</strain>
    </source>
</reference>
<protein>
    <submittedName>
        <fullName evidence="4">Aspartate aminotransferase family protein</fullName>
    </submittedName>
</protein>
<dbReference type="InterPro" id="IPR015422">
    <property type="entry name" value="PyrdxlP-dep_Trfase_small"/>
</dbReference>
<dbReference type="InterPro" id="IPR015421">
    <property type="entry name" value="PyrdxlP-dep_Trfase_major"/>
</dbReference>
<dbReference type="GO" id="GO:0008483">
    <property type="term" value="F:transaminase activity"/>
    <property type="evidence" value="ECO:0007669"/>
    <property type="project" value="UniProtKB-KW"/>
</dbReference>
<name>A0ABW5DJ18_9HYPH</name>
<accession>A0ABW5DJ18</accession>
<dbReference type="RefSeq" id="WP_345099344.1">
    <property type="nucleotide sequence ID" value="NZ_BAABGS010000054.1"/>
</dbReference>
<keyword evidence="2 3" id="KW-0663">Pyridoxal phosphate</keyword>
<dbReference type="PANTHER" id="PTHR43713">
    <property type="entry name" value="GLUTAMATE-1-SEMIALDEHYDE 2,1-AMINOMUTASE"/>
    <property type="match status" value="1"/>
</dbReference>
<comment type="caution">
    <text evidence="4">The sequence shown here is derived from an EMBL/GenBank/DDBJ whole genome shotgun (WGS) entry which is preliminary data.</text>
</comment>
<evidence type="ECO:0000313" key="5">
    <source>
        <dbReference type="Proteomes" id="UP001597373"/>
    </source>
</evidence>
<organism evidence="4 5">
    <name type="scientific">Chelativorans composti</name>
    <dbReference type="NCBI Taxonomy" id="768533"/>
    <lineage>
        <taxon>Bacteria</taxon>
        <taxon>Pseudomonadati</taxon>
        <taxon>Pseudomonadota</taxon>
        <taxon>Alphaproteobacteria</taxon>
        <taxon>Hyphomicrobiales</taxon>
        <taxon>Phyllobacteriaceae</taxon>
        <taxon>Chelativorans</taxon>
    </lineage>
</organism>
<evidence type="ECO:0000256" key="2">
    <source>
        <dbReference type="ARBA" id="ARBA00022898"/>
    </source>
</evidence>
<dbReference type="EMBL" id="JBHUIR010000042">
    <property type="protein sequence ID" value="MFD2260501.1"/>
    <property type="molecule type" value="Genomic_DNA"/>
</dbReference>
<evidence type="ECO:0000256" key="1">
    <source>
        <dbReference type="ARBA" id="ARBA00001933"/>
    </source>
</evidence>
<keyword evidence="4" id="KW-0808">Transferase</keyword>
<dbReference type="CDD" id="cd00610">
    <property type="entry name" value="OAT_like"/>
    <property type="match status" value="1"/>
</dbReference>
<sequence>MTHYPETFETSRRLYERACKVMPGGNTRTTVYINPFPIYVTRGEGCRVWDVDGQVFYDCINNFTAMIHGYTQPEMNAAVTDQLALGTAFGAPTLSEIELAELLIERLPAMDQIRFANSGTEGVMMAIKAARAYTNRPKIVKIEGAYHGSYDFAEVSLDSSPSNWGDMPASTAYAKGTPEGVLNDVLVVPFNDVEALKAVFAAHGETIAGVLIDPMPNRAGLIPARKDYLEALVEIAHGAGALVIFDEVISFRLGYSGAQGLWGIRPDLTALGKIIGGGFPVGAVAGRADVMAVFDPSRGKPALPHGGTFTANPVTMRAGLAAMRALTPEAFAHLDALGEFLRNGVNAALEKVGLPGRCVGLGSLFKVHFTSGPITDYRSVYPGPVEKKRLDAFHKGLLNRGVLSASYGLFALSTPMTMEDAGNILQAIEDTLAEIAAAG</sequence>
<dbReference type="Proteomes" id="UP001597373">
    <property type="component" value="Unassembled WGS sequence"/>
</dbReference>
<dbReference type="Pfam" id="PF00202">
    <property type="entry name" value="Aminotran_3"/>
    <property type="match status" value="1"/>
</dbReference>
<proteinExistence type="inferred from homology"/>
<comment type="similarity">
    <text evidence="3">Belongs to the class-III pyridoxal-phosphate-dependent aminotransferase family.</text>
</comment>
<dbReference type="Gene3D" id="3.40.640.10">
    <property type="entry name" value="Type I PLP-dependent aspartate aminotransferase-like (Major domain)"/>
    <property type="match status" value="1"/>
</dbReference>